<name>A0A844SRX9_9BRAD</name>
<evidence type="ECO:0000313" key="1">
    <source>
        <dbReference type="EMBL" id="MVT66122.1"/>
    </source>
</evidence>
<protein>
    <submittedName>
        <fullName evidence="1">Uncharacterized protein</fullName>
    </submittedName>
</protein>
<reference evidence="1 2" key="1">
    <citation type="submission" date="2019-12" db="EMBL/GenBank/DDBJ databases">
        <title>Draft genome sequences Bradyrhizobium cajani AMBPC1010, Bradyrhizobium pachyrhizi AMBPC1040 and Bradyrhizobium yuanmingense ALSPC3051, three plant growth promoting strains isolated from nodules of Cajanus cajan L. in Dominican Republic.</title>
        <authorList>
            <person name="Flores-Felix J.D."/>
            <person name="Araujo J."/>
            <person name="Diaz-Alcantara C."/>
            <person name="Gonzalez-Andres F."/>
            <person name="Velazquez E."/>
        </authorList>
    </citation>
    <scope>NUCLEOTIDE SEQUENCE [LARGE SCALE GENOMIC DNA]</scope>
    <source>
        <strain evidence="1 2">1040</strain>
    </source>
</reference>
<dbReference type="EMBL" id="WQNF01000007">
    <property type="protein sequence ID" value="MVT66122.1"/>
    <property type="molecule type" value="Genomic_DNA"/>
</dbReference>
<evidence type="ECO:0000313" key="2">
    <source>
        <dbReference type="Proteomes" id="UP000436468"/>
    </source>
</evidence>
<proteinExistence type="predicted"/>
<dbReference type="Proteomes" id="UP000436468">
    <property type="component" value="Unassembled WGS sequence"/>
</dbReference>
<keyword evidence="2" id="KW-1185">Reference proteome</keyword>
<accession>A0A844SRX9</accession>
<dbReference type="AlphaFoldDB" id="A0A844SRX9"/>
<comment type="caution">
    <text evidence="1">The sequence shown here is derived from an EMBL/GenBank/DDBJ whole genome shotgun (WGS) entry which is preliminary data.</text>
</comment>
<sequence>MYPVEDSWPTWLKVMENGAVGEARTRSFLIDRFWVLERSVDTDGADFLIQRRTTTQRFTDKVPPRVGVIQAKYFQDRRTTHHIPKSYVVDAGGAPLEGFFALLHVGKEDEGEMYLLSARQIVDTLSISTSHSPESYIAGTTALQEAFRVKARKLALDQIEHSLKSQTYYQSAAFFDQLNIPYRRFSEDDIEFPWTLPLPNPIGEIPKMFVEYKEELRKIVFDMEEVLGAIDAVLTEKDPRRALELMDALRGHVDGYGKITFGGRADFHWGDFPGALDTHDRWRQGLQADGLLEPYIAMGNKLQKALVSHTTTHPLTEKDDFLQATLEYDPTTLTVSNLSVKSGKPAERESEIKASGHVRMARILDEWAPRKLNPTDYTIENLWWNIMRYVIEGRYPDPDFD</sequence>
<organism evidence="1 2">
    <name type="scientific">Bradyrhizobium pachyrhizi</name>
    <dbReference type="NCBI Taxonomy" id="280333"/>
    <lineage>
        <taxon>Bacteria</taxon>
        <taxon>Pseudomonadati</taxon>
        <taxon>Pseudomonadota</taxon>
        <taxon>Alphaproteobacteria</taxon>
        <taxon>Hyphomicrobiales</taxon>
        <taxon>Nitrobacteraceae</taxon>
        <taxon>Bradyrhizobium</taxon>
    </lineage>
</organism>
<gene>
    <name evidence="1" type="ORF">GPL21_13505</name>
</gene>